<dbReference type="Gene3D" id="3.40.50.300">
    <property type="entry name" value="P-loop containing nucleotide triphosphate hydrolases"/>
    <property type="match status" value="1"/>
</dbReference>
<dbReference type="SUPFAM" id="SSF52540">
    <property type="entry name" value="P-loop containing nucleoside triphosphate hydrolases"/>
    <property type="match status" value="1"/>
</dbReference>
<evidence type="ECO:0000256" key="2">
    <source>
        <dbReference type="ARBA" id="ARBA00022840"/>
    </source>
</evidence>
<dbReference type="Gene3D" id="1.10.10.60">
    <property type="entry name" value="Homeodomain-like"/>
    <property type="match status" value="1"/>
</dbReference>
<feature type="domain" description="Sigma-54 factor interaction" evidence="5">
    <location>
        <begin position="135"/>
        <end position="356"/>
    </location>
</feature>
<dbReference type="InterPro" id="IPR000014">
    <property type="entry name" value="PAS"/>
</dbReference>
<evidence type="ECO:0000256" key="1">
    <source>
        <dbReference type="ARBA" id="ARBA00022741"/>
    </source>
</evidence>
<dbReference type="SUPFAM" id="SSF46689">
    <property type="entry name" value="Homeodomain-like"/>
    <property type="match status" value="1"/>
</dbReference>
<dbReference type="RefSeq" id="WP_283204559.1">
    <property type="nucleotide sequence ID" value="NZ_JASGCB010000035.1"/>
</dbReference>
<dbReference type="PANTHER" id="PTHR32071">
    <property type="entry name" value="TRANSCRIPTIONAL REGULATORY PROTEIN"/>
    <property type="match status" value="1"/>
</dbReference>
<keyword evidence="8" id="KW-1185">Reference proteome</keyword>
<dbReference type="InterPro" id="IPR009057">
    <property type="entry name" value="Homeodomain-like_sf"/>
</dbReference>
<dbReference type="EMBL" id="JASGCB010000035">
    <property type="protein sequence ID" value="MDI9261159.1"/>
    <property type="molecule type" value="Genomic_DNA"/>
</dbReference>
<keyword evidence="3" id="KW-0805">Transcription regulation</keyword>
<dbReference type="PRINTS" id="PR01590">
    <property type="entry name" value="HTHFIS"/>
</dbReference>
<reference evidence="7 8" key="1">
    <citation type="submission" date="2023-04" db="EMBL/GenBank/DDBJ databases">
        <title>A. sendaiensis sub sp. chiapanensis a novel subspecie with specific adaptation in bacterial cell wall isolated from an active volcano.</title>
        <authorList>
            <person name="Alvarez Gutierrez P.E."/>
            <person name="Ortiz Cortes L.Y."/>
        </authorList>
    </citation>
    <scope>NUCLEOTIDE SEQUENCE [LARGE SCALE GENOMIC DNA]</scope>
    <source>
        <strain evidence="7 8">PA2</strain>
    </source>
</reference>
<keyword evidence="4" id="KW-0804">Transcription</keyword>
<dbReference type="PROSITE" id="PS50045">
    <property type="entry name" value="SIGMA54_INTERACT_4"/>
    <property type="match status" value="1"/>
</dbReference>
<dbReference type="InterPro" id="IPR013656">
    <property type="entry name" value="PAS_4"/>
</dbReference>
<dbReference type="CDD" id="cd00130">
    <property type="entry name" value="PAS"/>
    <property type="match status" value="1"/>
</dbReference>
<evidence type="ECO:0000256" key="4">
    <source>
        <dbReference type="ARBA" id="ARBA00023163"/>
    </source>
</evidence>
<evidence type="ECO:0000313" key="8">
    <source>
        <dbReference type="Proteomes" id="UP001529245"/>
    </source>
</evidence>
<protein>
    <submittedName>
        <fullName evidence="7">Sigma 54-interacting transcriptional regulator</fullName>
    </submittedName>
</protein>
<dbReference type="Gene3D" id="3.30.450.20">
    <property type="entry name" value="PAS domain"/>
    <property type="match status" value="1"/>
</dbReference>
<keyword evidence="1" id="KW-0547">Nucleotide-binding</keyword>
<evidence type="ECO:0000313" key="7">
    <source>
        <dbReference type="EMBL" id="MDI9261159.1"/>
    </source>
</evidence>
<organism evidence="7 8">
    <name type="scientific">Alicyclobacillus sendaiensis PA2</name>
    <dbReference type="NCBI Taxonomy" id="3029425"/>
    <lineage>
        <taxon>Bacteria</taxon>
        <taxon>Bacillati</taxon>
        <taxon>Bacillota</taxon>
        <taxon>Bacilli</taxon>
        <taxon>Bacillales</taxon>
        <taxon>Alicyclobacillaceae</taxon>
        <taxon>Alicyclobacillus</taxon>
    </lineage>
</organism>
<dbReference type="NCBIfam" id="TIGR00229">
    <property type="entry name" value="sensory_box"/>
    <property type="match status" value="1"/>
</dbReference>
<evidence type="ECO:0000256" key="3">
    <source>
        <dbReference type="ARBA" id="ARBA00023015"/>
    </source>
</evidence>
<dbReference type="Gene3D" id="1.10.8.60">
    <property type="match status" value="1"/>
</dbReference>
<dbReference type="InterPro" id="IPR058031">
    <property type="entry name" value="AAA_lid_NorR"/>
</dbReference>
<proteinExistence type="predicted"/>
<dbReference type="Proteomes" id="UP001529245">
    <property type="component" value="Unassembled WGS sequence"/>
</dbReference>
<dbReference type="InterPro" id="IPR002078">
    <property type="entry name" value="Sigma_54_int"/>
</dbReference>
<keyword evidence="2" id="KW-0067">ATP-binding</keyword>
<dbReference type="SMART" id="SM00091">
    <property type="entry name" value="PAS"/>
    <property type="match status" value="1"/>
</dbReference>
<dbReference type="InterPro" id="IPR035965">
    <property type="entry name" value="PAS-like_dom_sf"/>
</dbReference>
<evidence type="ECO:0000259" key="5">
    <source>
        <dbReference type="PROSITE" id="PS50045"/>
    </source>
</evidence>
<name>A0ABT6Y1C6_ALISE</name>
<dbReference type="Pfam" id="PF00158">
    <property type="entry name" value="Sigma54_activat"/>
    <property type="match status" value="1"/>
</dbReference>
<dbReference type="PROSITE" id="PS50112">
    <property type="entry name" value="PAS"/>
    <property type="match status" value="1"/>
</dbReference>
<feature type="domain" description="PAS" evidence="6">
    <location>
        <begin position="13"/>
        <end position="64"/>
    </location>
</feature>
<sequence>MAGEIAQISGLPTDVVLRALLDVVDDAVTVVDAAGTVVAWNRAAAALYGIPAEDIVGRPITDFFALESLAVHSVLTTGAHIDHAYHRPRPDVHVLISAAPVRDERGAIVGAIAVERDMTVLVRMGEENARYLAKAQGDVLQTQTVDRALQALSAPTGSRHALVVGARGTGKRTIAEASHRLLGLDGPFLSVRAEPGAAALMDAALFGADGSLLLSPDARRAGWLERAASGTLLLQDAHLMPSAVQAKLARAVEEHRFRPLGGQRDLPLRCRVIATAPEVDAVDPALARVLPVVEIPPMAERRDESLPLFHFWLARFSKERGIILPRVSEEAAGLIQTYPWPGNVAEIVQAARRAAALAEHDVQPEHLPEAVQALHLQPARRRVPLAHQSRELERARILEALEEARGNKSRAAQLLGISRAALYYKLRQYGLDDVTRSRRPASRG</sequence>
<dbReference type="InterPro" id="IPR027417">
    <property type="entry name" value="P-loop_NTPase"/>
</dbReference>
<gene>
    <name evidence="7" type="ORF">QID03_13420</name>
</gene>
<accession>A0ABT6Y1C6</accession>
<dbReference type="Pfam" id="PF02954">
    <property type="entry name" value="HTH_8"/>
    <property type="match status" value="1"/>
</dbReference>
<dbReference type="Pfam" id="PF08448">
    <property type="entry name" value="PAS_4"/>
    <property type="match status" value="1"/>
</dbReference>
<dbReference type="InterPro" id="IPR002197">
    <property type="entry name" value="HTH_Fis"/>
</dbReference>
<dbReference type="PANTHER" id="PTHR32071:SF14">
    <property type="entry name" value="TRANSCRIPTIONAL REGULATORY PROTEIN RTCR"/>
    <property type="match status" value="1"/>
</dbReference>
<comment type="caution">
    <text evidence="7">The sequence shown here is derived from an EMBL/GenBank/DDBJ whole genome shotgun (WGS) entry which is preliminary data.</text>
</comment>
<dbReference type="Pfam" id="PF25601">
    <property type="entry name" value="AAA_lid_14"/>
    <property type="match status" value="1"/>
</dbReference>
<dbReference type="SUPFAM" id="SSF55785">
    <property type="entry name" value="PYP-like sensor domain (PAS domain)"/>
    <property type="match status" value="1"/>
</dbReference>
<evidence type="ECO:0000259" key="6">
    <source>
        <dbReference type="PROSITE" id="PS50112"/>
    </source>
</evidence>